<dbReference type="AlphaFoldDB" id="A0A0B6ZQH2"/>
<accession>A0A0B6ZQH2</accession>
<name>A0A0B6ZQH2_9EUPU</name>
<proteinExistence type="predicted"/>
<evidence type="ECO:0000313" key="2">
    <source>
        <dbReference type="EMBL" id="CEK69949.1"/>
    </source>
</evidence>
<organism evidence="3">
    <name type="scientific">Arion vulgaris</name>
    <dbReference type="NCBI Taxonomy" id="1028688"/>
    <lineage>
        <taxon>Eukaryota</taxon>
        <taxon>Metazoa</taxon>
        <taxon>Spiralia</taxon>
        <taxon>Lophotrochozoa</taxon>
        <taxon>Mollusca</taxon>
        <taxon>Gastropoda</taxon>
        <taxon>Heterobranchia</taxon>
        <taxon>Euthyneura</taxon>
        <taxon>Panpulmonata</taxon>
        <taxon>Eupulmonata</taxon>
        <taxon>Stylommatophora</taxon>
        <taxon>Helicina</taxon>
        <taxon>Arionoidea</taxon>
        <taxon>Arionidae</taxon>
        <taxon>Arion</taxon>
    </lineage>
</organism>
<reference evidence="3" key="1">
    <citation type="submission" date="2014-12" db="EMBL/GenBank/DDBJ databases">
        <title>Insight into the proteome of Arion vulgaris.</title>
        <authorList>
            <person name="Aradska J."/>
            <person name="Bulat T."/>
            <person name="Smidak R."/>
            <person name="Sarate P."/>
            <person name="Gangsoo J."/>
            <person name="Sialana F."/>
            <person name="Bilban M."/>
            <person name="Lubec G."/>
        </authorList>
    </citation>
    <scope>NUCLEOTIDE SEQUENCE</scope>
    <source>
        <tissue evidence="3">Skin</tissue>
    </source>
</reference>
<dbReference type="EMBL" id="HACG01023084">
    <property type="protein sequence ID" value="CEK69949.1"/>
    <property type="molecule type" value="Transcribed_RNA"/>
</dbReference>
<evidence type="ECO:0000313" key="3">
    <source>
        <dbReference type="EMBL" id="CEK69950.1"/>
    </source>
</evidence>
<evidence type="ECO:0000256" key="1">
    <source>
        <dbReference type="SAM" id="MobiDB-lite"/>
    </source>
</evidence>
<feature type="non-terminal residue" evidence="3">
    <location>
        <position position="1"/>
    </location>
</feature>
<gene>
    <name evidence="3" type="primary">ORF72243</name>
    <name evidence="2" type="synonym">ORF72241</name>
</gene>
<sequence length="59" mass="7086">FRSEKIHDTLENRPGREGRRQETKGRTEKQLAREHQKVGRLKSSRVYHQCNRTESVEDH</sequence>
<protein>
    <submittedName>
        <fullName evidence="3">Uncharacterized protein</fullName>
    </submittedName>
</protein>
<dbReference type="EMBL" id="HACG01023085">
    <property type="protein sequence ID" value="CEK69950.1"/>
    <property type="molecule type" value="Transcribed_RNA"/>
</dbReference>
<feature type="compositionally biased region" description="Basic and acidic residues" evidence="1">
    <location>
        <begin position="1"/>
        <end position="37"/>
    </location>
</feature>
<feature type="region of interest" description="Disordered" evidence="1">
    <location>
        <begin position="1"/>
        <end position="59"/>
    </location>
</feature>